<dbReference type="InterPro" id="IPR036291">
    <property type="entry name" value="NAD(P)-bd_dom_sf"/>
</dbReference>
<dbReference type="PANTHER" id="PTHR47534:SF3">
    <property type="entry name" value="ALCOHOL DEHYDROGENASE-LIKE C-TERMINAL DOMAIN-CONTAINING PROTEIN"/>
    <property type="match status" value="1"/>
</dbReference>
<dbReference type="OrthoDB" id="2898509at2759"/>
<dbReference type="AlphaFoldDB" id="A0A165NJE5"/>
<dbReference type="Proteomes" id="UP000077266">
    <property type="component" value="Unassembled WGS sequence"/>
</dbReference>
<evidence type="ECO:0008006" key="4">
    <source>
        <dbReference type="Google" id="ProtNLM"/>
    </source>
</evidence>
<keyword evidence="1" id="KW-0560">Oxidoreductase</keyword>
<reference evidence="2 3" key="1">
    <citation type="journal article" date="2016" name="Mol. Biol. Evol.">
        <title>Comparative Genomics of Early-Diverging Mushroom-Forming Fungi Provides Insights into the Origins of Lignocellulose Decay Capabilities.</title>
        <authorList>
            <person name="Nagy L.G."/>
            <person name="Riley R."/>
            <person name="Tritt A."/>
            <person name="Adam C."/>
            <person name="Daum C."/>
            <person name="Floudas D."/>
            <person name="Sun H."/>
            <person name="Yadav J.S."/>
            <person name="Pangilinan J."/>
            <person name="Larsson K.H."/>
            <person name="Matsuura K."/>
            <person name="Barry K."/>
            <person name="Labutti K."/>
            <person name="Kuo R."/>
            <person name="Ohm R.A."/>
            <person name="Bhattacharya S.S."/>
            <person name="Shirouzu T."/>
            <person name="Yoshinaga Y."/>
            <person name="Martin F.M."/>
            <person name="Grigoriev I.V."/>
            <person name="Hibbett D.S."/>
        </authorList>
    </citation>
    <scope>NUCLEOTIDE SEQUENCE [LARGE SCALE GENOMIC DNA]</scope>
    <source>
        <strain evidence="2 3">HHB12029</strain>
    </source>
</reference>
<evidence type="ECO:0000313" key="3">
    <source>
        <dbReference type="Proteomes" id="UP000077266"/>
    </source>
</evidence>
<organism evidence="2 3">
    <name type="scientific">Exidia glandulosa HHB12029</name>
    <dbReference type="NCBI Taxonomy" id="1314781"/>
    <lineage>
        <taxon>Eukaryota</taxon>
        <taxon>Fungi</taxon>
        <taxon>Dikarya</taxon>
        <taxon>Basidiomycota</taxon>
        <taxon>Agaricomycotina</taxon>
        <taxon>Agaricomycetes</taxon>
        <taxon>Auriculariales</taxon>
        <taxon>Exidiaceae</taxon>
        <taxon>Exidia</taxon>
    </lineage>
</organism>
<gene>
    <name evidence="2" type="ORF">EXIGLDRAFT_745428</name>
</gene>
<dbReference type="InParanoid" id="A0A165NJE5"/>
<dbReference type="GO" id="GO:0016491">
    <property type="term" value="F:oxidoreductase activity"/>
    <property type="evidence" value="ECO:0007669"/>
    <property type="project" value="UniProtKB-KW"/>
</dbReference>
<evidence type="ECO:0000256" key="1">
    <source>
        <dbReference type="ARBA" id="ARBA00023002"/>
    </source>
</evidence>
<protein>
    <recommendedName>
        <fullName evidence="4">NAD(P)-binding protein</fullName>
    </recommendedName>
</protein>
<sequence length="303" mass="32758">MVSVSTIKASNSKYAPSFRPVIVVFGGTSGIGSGLVRAFAHHVPPQTGAHIIIVGRSKQSADSIIASLPANANSKYDFVQVDAVVIRNLRTAIREQLFGTLGLTKINYLVLSQGAIDLDATKRTSEGIHPTVSLAVYGRIRAALDLAPLVQAAAALGEDARVMTVAKPAWGGPVDLDDINLEKKGLAYIRAAMITYTDIAVLELAKQFPELAFIHADPGFVKSGLTRGLPPWMRRLYGVMEWVAAMSADDSGERIMSMLVDPACSKGAFARDENNKPVKPVKWAEDEKTRNAVWKYLVERSNL</sequence>
<name>A0A165NJE5_EXIGL</name>
<keyword evidence="3" id="KW-1185">Reference proteome</keyword>
<proteinExistence type="predicted"/>
<dbReference type="PANTHER" id="PTHR47534">
    <property type="entry name" value="YALI0E05731P"/>
    <property type="match status" value="1"/>
</dbReference>
<dbReference type="SUPFAM" id="SSF51735">
    <property type="entry name" value="NAD(P)-binding Rossmann-fold domains"/>
    <property type="match status" value="1"/>
</dbReference>
<dbReference type="Gene3D" id="3.40.50.720">
    <property type="entry name" value="NAD(P)-binding Rossmann-like Domain"/>
    <property type="match status" value="1"/>
</dbReference>
<dbReference type="EMBL" id="KV425898">
    <property type="protein sequence ID" value="KZW00827.1"/>
    <property type="molecule type" value="Genomic_DNA"/>
</dbReference>
<accession>A0A165NJE5</accession>
<evidence type="ECO:0000313" key="2">
    <source>
        <dbReference type="EMBL" id="KZW00827.1"/>
    </source>
</evidence>
<dbReference type="STRING" id="1314781.A0A165NJE5"/>
<dbReference type="InterPro" id="IPR052228">
    <property type="entry name" value="Sec_Metab_Biosynth_Oxidored"/>
</dbReference>